<evidence type="ECO:0000256" key="4">
    <source>
        <dbReference type="ARBA" id="ARBA00022840"/>
    </source>
</evidence>
<feature type="non-terminal residue" evidence="6">
    <location>
        <position position="1"/>
    </location>
</feature>
<dbReference type="Proteomes" id="UP000324800">
    <property type="component" value="Unassembled WGS sequence"/>
</dbReference>
<dbReference type="GO" id="GO:0000045">
    <property type="term" value="P:autophagosome assembly"/>
    <property type="evidence" value="ECO:0007669"/>
    <property type="project" value="TreeGrafter"/>
</dbReference>
<dbReference type="AlphaFoldDB" id="A0A5J4TF81"/>
<evidence type="ECO:0000256" key="2">
    <source>
        <dbReference type="ARBA" id="ARBA00022741"/>
    </source>
</evidence>
<dbReference type="GO" id="GO:0004674">
    <property type="term" value="F:protein serine/threonine kinase activity"/>
    <property type="evidence" value="ECO:0007669"/>
    <property type="project" value="InterPro"/>
</dbReference>
<dbReference type="PANTHER" id="PTHR24348">
    <property type="entry name" value="SERINE/THREONINE-PROTEIN KINASE UNC-51-RELATED"/>
    <property type="match status" value="1"/>
</dbReference>
<dbReference type="GO" id="GO:0016020">
    <property type="term" value="C:membrane"/>
    <property type="evidence" value="ECO:0007669"/>
    <property type="project" value="TreeGrafter"/>
</dbReference>
<evidence type="ECO:0000313" key="6">
    <source>
        <dbReference type="EMBL" id="KAA6356433.1"/>
    </source>
</evidence>
<dbReference type="OrthoDB" id="424326at2759"/>
<dbReference type="PANTHER" id="PTHR24348:SF22">
    <property type="entry name" value="NON-SPECIFIC SERINE_THREONINE PROTEIN KINASE"/>
    <property type="match status" value="1"/>
</dbReference>
<dbReference type="InterPro" id="IPR045269">
    <property type="entry name" value="Atg1-like"/>
</dbReference>
<keyword evidence="1" id="KW-0808">Transferase</keyword>
<evidence type="ECO:0000256" key="3">
    <source>
        <dbReference type="ARBA" id="ARBA00022777"/>
    </source>
</evidence>
<name>A0A5J4TF81_9EUKA</name>
<accession>A0A5J4TF81</accession>
<evidence type="ECO:0000259" key="5">
    <source>
        <dbReference type="PROSITE" id="PS50011"/>
    </source>
</evidence>
<organism evidence="6 7">
    <name type="scientific">Streblomastix strix</name>
    <dbReference type="NCBI Taxonomy" id="222440"/>
    <lineage>
        <taxon>Eukaryota</taxon>
        <taxon>Metamonada</taxon>
        <taxon>Preaxostyla</taxon>
        <taxon>Oxymonadida</taxon>
        <taxon>Streblomastigidae</taxon>
        <taxon>Streblomastix</taxon>
    </lineage>
</organism>
<evidence type="ECO:0000313" key="7">
    <source>
        <dbReference type="Proteomes" id="UP000324800"/>
    </source>
</evidence>
<dbReference type="InterPro" id="IPR000719">
    <property type="entry name" value="Prot_kinase_dom"/>
</dbReference>
<comment type="caution">
    <text evidence="6">The sequence shown here is derived from an EMBL/GenBank/DDBJ whole genome shotgun (WGS) entry which is preliminary data.</text>
</comment>
<dbReference type="Pfam" id="PF00069">
    <property type="entry name" value="Pkinase"/>
    <property type="match status" value="1"/>
</dbReference>
<keyword evidence="3" id="KW-0418">Kinase</keyword>
<dbReference type="GO" id="GO:0010506">
    <property type="term" value="P:regulation of autophagy"/>
    <property type="evidence" value="ECO:0007669"/>
    <property type="project" value="InterPro"/>
</dbReference>
<dbReference type="Gene3D" id="1.10.510.10">
    <property type="entry name" value="Transferase(Phosphotransferase) domain 1"/>
    <property type="match status" value="1"/>
</dbReference>
<proteinExistence type="predicted"/>
<feature type="domain" description="Protein kinase" evidence="5">
    <location>
        <begin position="1"/>
        <end position="94"/>
    </location>
</feature>
<sequence length="136" mass="15361">TPLNMAPELVIGDGKASAKVDVWSVGVVIFQLAGHEYPIKAGSIPELQKLMRQPRIIRPVSIQDNQLWDLLSHCLDFDRTKRFSAAEALQHPYFTGEQAQQQINAEARQIAQQSLALQQRGDQSITLYDIDPFKYK</sequence>
<evidence type="ECO:0000256" key="1">
    <source>
        <dbReference type="ARBA" id="ARBA00022679"/>
    </source>
</evidence>
<dbReference type="PROSITE" id="PS50011">
    <property type="entry name" value="PROTEIN_KINASE_DOM"/>
    <property type="match status" value="1"/>
</dbReference>
<protein>
    <recommendedName>
        <fullName evidence="5">Protein kinase domain-containing protein</fullName>
    </recommendedName>
</protein>
<reference evidence="6 7" key="1">
    <citation type="submission" date="2019-03" db="EMBL/GenBank/DDBJ databases">
        <title>Single cell metagenomics reveals metabolic interactions within the superorganism composed of flagellate Streblomastix strix and complex community of Bacteroidetes bacteria on its surface.</title>
        <authorList>
            <person name="Treitli S.C."/>
            <person name="Kolisko M."/>
            <person name="Husnik F."/>
            <person name="Keeling P."/>
            <person name="Hampl V."/>
        </authorList>
    </citation>
    <scope>NUCLEOTIDE SEQUENCE [LARGE SCALE GENOMIC DNA]</scope>
    <source>
        <strain evidence="6">ST1C</strain>
    </source>
</reference>
<dbReference type="InterPro" id="IPR011009">
    <property type="entry name" value="Kinase-like_dom_sf"/>
</dbReference>
<dbReference type="GO" id="GO:0005524">
    <property type="term" value="F:ATP binding"/>
    <property type="evidence" value="ECO:0007669"/>
    <property type="project" value="UniProtKB-KW"/>
</dbReference>
<dbReference type="GO" id="GO:0005829">
    <property type="term" value="C:cytosol"/>
    <property type="evidence" value="ECO:0007669"/>
    <property type="project" value="TreeGrafter"/>
</dbReference>
<dbReference type="GO" id="GO:0005776">
    <property type="term" value="C:autophagosome"/>
    <property type="evidence" value="ECO:0007669"/>
    <property type="project" value="TreeGrafter"/>
</dbReference>
<dbReference type="EMBL" id="SNRW01032983">
    <property type="protein sequence ID" value="KAA6356433.1"/>
    <property type="molecule type" value="Genomic_DNA"/>
</dbReference>
<gene>
    <name evidence="6" type="ORF">EZS28_048040</name>
</gene>
<keyword evidence="2" id="KW-0547">Nucleotide-binding</keyword>
<dbReference type="GO" id="GO:0000407">
    <property type="term" value="C:phagophore assembly site"/>
    <property type="evidence" value="ECO:0007669"/>
    <property type="project" value="TreeGrafter"/>
</dbReference>
<dbReference type="SUPFAM" id="SSF56112">
    <property type="entry name" value="Protein kinase-like (PK-like)"/>
    <property type="match status" value="1"/>
</dbReference>
<keyword evidence="4" id="KW-0067">ATP-binding</keyword>